<keyword evidence="5" id="KW-0804">Transcription</keyword>
<feature type="domain" description="WRKY" evidence="8">
    <location>
        <begin position="369"/>
        <end position="434"/>
    </location>
</feature>
<feature type="region of interest" description="Disordered" evidence="7">
    <location>
        <begin position="429"/>
        <end position="481"/>
    </location>
</feature>
<dbReference type="InterPro" id="IPR003657">
    <property type="entry name" value="WRKY_dom"/>
</dbReference>
<evidence type="ECO:0000313" key="10">
    <source>
        <dbReference type="Proteomes" id="UP001179952"/>
    </source>
</evidence>
<reference evidence="9" key="2">
    <citation type="submission" date="2023-06" db="EMBL/GenBank/DDBJ databases">
        <authorList>
            <person name="Ma L."/>
            <person name="Liu K.-W."/>
            <person name="Li Z."/>
            <person name="Hsiao Y.-Y."/>
            <person name="Qi Y."/>
            <person name="Fu T."/>
            <person name="Tang G."/>
            <person name="Zhang D."/>
            <person name="Sun W.-H."/>
            <person name="Liu D.-K."/>
            <person name="Li Y."/>
            <person name="Chen G.-Z."/>
            <person name="Liu X.-D."/>
            <person name="Liao X.-Y."/>
            <person name="Jiang Y.-T."/>
            <person name="Yu X."/>
            <person name="Hao Y."/>
            <person name="Huang J."/>
            <person name="Zhao X.-W."/>
            <person name="Ke S."/>
            <person name="Chen Y.-Y."/>
            <person name="Wu W.-L."/>
            <person name="Hsu J.-L."/>
            <person name="Lin Y.-F."/>
            <person name="Huang M.-D."/>
            <person name="Li C.-Y."/>
            <person name="Huang L."/>
            <person name="Wang Z.-W."/>
            <person name="Zhao X."/>
            <person name="Zhong W.-Y."/>
            <person name="Peng D.-H."/>
            <person name="Ahmad S."/>
            <person name="Lan S."/>
            <person name="Zhang J.-S."/>
            <person name="Tsai W.-C."/>
            <person name="Van De Peer Y."/>
            <person name="Liu Z.-J."/>
        </authorList>
    </citation>
    <scope>NUCLEOTIDE SEQUENCE</scope>
    <source>
        <strain evidence="9">SCP</strain>
        <tissue evidence="9">Leaves</tissue>
    </source>
</reference>
<proteinExistence type="predicted"/>
<comment type="subcellular location">
    <subcellularLocation>
        <location evidence="1">Nucleus</location>
    </subcellularLocation>
</comment>
<dbReference type="EMBL" id="JAUJYN010000006">
    <property type="protein sequence ID" value="KAK1269974.1"/>
    <property type="molecule type" value="Genomic_DNA"/>
</dbReference>
<evidence type="ECO:0000256" key="4">
    <source>
        <dbReference type="ARBA" id="ARBA00023125"/>
    </source>
</evidence>
<feature type="domain" description="WRKY" evidence="8">
    <location>
        <begin position="207"/>
        <end position="262"/>
    </location>
</feature>
<feature type="region of interest" description="Disordered" evidence="7">
    <location>
        <begin position="303"/>
        <end position="359"/>
    </location>
</feature>
<dbReference type="AlphaFoldDB" id="A0AAV9B173"/>
<evidence type="ECO:0000259" key="8">
    <source>
        <dbReference type="PROSITE" id="PS50811"/>
    </source>
</evidence>
<dbReference type="PROSITE" id="PS50811">
    <property type="entry name" value="WRKY"/>
    <property type="match status" value="2"/>
</dbReference>
<dbReference type="GO" id="GO:0043565">
    <property type="term" value="F:sequence-specific DNA binding"/>
    <property type="evidence" value="ECO:0007669"/>
    <property type="project" value="InterPro"/>
</dbReference>
<dbReference type="Pfam" id="PF03106">
    <property type="entry name" value="WRKY"/>
    <property type="match status" value="2"/>
</dbReference>
<keyword evidence="3" id="KW-0805">Transcription regulation</keyword>
<keyword evidence="10" id="KW-1185">Reference proteome</keyword>
<name>A0AAV9B173_ACOGR</name>
<feature type="compositionally biased region" description="Polar residues" evidence="7">
    <location>
        <begin position="303"/>
        <end position="318"/>
    </location>
</feature>
<evidence type="ECO:0000256" key="6">
    <source>
        <dbReference type="ARBA" id="ARBA00023242"/>
    </source>
</evidence>
<dbReference type="SMART" id="SM00774">
    <property type="entry name" value="WRKY"/>
    <property type="match status" value="2"/>
</dbReference>
<dbReference type="FunFam" id="2.20.25.80:FF:000001">
    <property type="entry name" value="WRKY transcription factor 33"/>
    <property type="match status" value="1"/>
</dbReference>
<dbReference type="FunFam" id="2.20.25.80:FF:000006">
    <property type="entry name" value="WRKY transcription factor"/>
    <property type="match status" value="1"/>
</dbReference>
<evidence type="ECO:0000256" key="2">
    <source>
        <dbReference type="ARBA" id="ARBA00022737"/>
    </source>
</evidence>
<keyword evidence="6" id="KW-0539">Nucleus</keyword>
<dbReference type="SUPFAM" id="SSF118290">
    <property type="entry name" value="WRKY DNA-binding domain"/>
    <property type="match status" value="2"/>
</dbReference>
<sequence length="481" mass="52197">MAADGKEAPSKAAAPKPAMISLPPRSDAESIFRGGAGASPGPMTLVSSFFADNDHDSDCRSFSQLLAGAMASPTVVHQGGGGEGGGGRGQQSMFTVPVELSPMSFFDSTAFISSVPGQFGMSHQQALAQVTSQGAQSHLHMLQNEYPSFSAAASLTHPTDSSVSTTPPRQILSWNGETKRTMNESLEGSHSEQRLQHPSLIVDKPAEDGYNWRKYGQKQVKGSEYPRSYYKCTHSNCPVKKKVERSLDGQVTQIIYKGEHNHLQSKPNKRAKEGGTFPAGGSADFNGNLDMIESFDGKLSGSKEYTSAPVTSGQLSGSSDEDEVGDAEANEVDDNEPDIKRRNTETRVTDQASSQRPVTEPRIIVQTTSEVDILDDGYRWRKYGQKVVKGNPNPRSYYKCTTVDCKVRKHIERASTDPKAVITTYEGKHNHDVPASRNSSHNTANAVSSANLVQPKPGNYNKYNDQGPMSIPQLKEENHCP</sequence>
<evidence type="ECO:0000313" key="9">
    <source>
        <dbReference type="EMBL" id="KAK1269974.1"/>
    </source>
</evidence>
<feature type="compositionally biased region" description="Polar residues" evidence="7">
    <location>
        <begin position="436"/>
        <end position="452"/>
    </location>
</feature>
<dbReference type="Proteomes" id="UP001179952">
    <property type="component" value="Unassembled WGS sequence"/>
</dbReference>
<dbReference type="PANTHER" id="PTHR31221:SF130">
    <property type="entry name" value="WRKY TRANSCRIPTION FACTOR 3-RELATED"/>
    <property type="match status" value="1"/>
</dbReference>
<dbReference type="PANTHER" id="PTHR31221">
    <property type="entry name" value="WRKY TRANSCRIPTION FACTOR PROTEIN 1-RELATED"/>
    <property type="match status" value="1"/>
</dbReference>
<gene>
    <name evidence="9" type="ORF">QJS04_geneDACA006884</name>
</gene>
<reference evidence="9" key="1">
    <citation type="journal article" date="2023" name="Nat. Commun.">
        <title>Diploid and tetraploid genomes of Acorus and the evolution of monocots.</title>
        <authorList>
            <person name="Ma L."/>
            <person name="Liu K.W."/>
            <person name="Li Z."/>
            <person name="Hsiao Y.Y."/>
            <person name="Qi Y."/>
            <person name="Fu T."/>
            <person name="Tang G.D."/>
            <person name="Zhang D."/>
            <person name="Sun W.H."/>
            <person name="Liu D.K."/>
            <person name="Li Y."/>
            <person name="Chen G.Z."/>
            <person name="Liu X.D."/>
            <person name="Liao X.Y."/>
            <person name="Jiang Y.T."/>
            <person name="Yu X."/>
            <person name="Hao Y."/>
            <person name="Huang J."/>
            <person name="Zhao X.W."/>
            <person name="Ke S."/>
            <person name="Chen Y.Y."/>
            <person name="Wu W.L."/>
            <person name="Hsu J.L."/>
            <person name="Lin Y.F."/>
            <person name="Huang M.D."/>
            <person name="Li C.Y."/>
            <person name="Huang L."/>
            <person name="Wang Z.W."/>
            <person name="Zhao X."/>
            <person name="Zhong W.Y."/>
            <person name="Peng D.H."/>
            <person name="Ahmad S."/>
            <person name="Lan S."/>
            <person name="Zhang J.S."/>
            <person name="Tsai W.C."/>
            <person name="Van de Peer Y."/>
            <person name="Liu Z.J."/>
        </authorList>
    </citation>
    <scope>NUCLEOTIDE SEQUENCE</scope>
    <source>
        <strain evidence="9">SCP</strain>
    </source>
</reference>
<keyword evidence="2" id="KW-0677">Repeat</keyword>
<dbReference type="Gene3D" id="2.20.25.80">
    <property type="entry name" value="WRKY domain"/>
    <property type="match status" value="2"/>
</dbReference>
<evidence type="ECO:0000256" key="1">
    <source>
        <dbReference type="ARBA" id="ARBA00004123"/>
    </source>
</evidence>
<protein>
    <submittedName>
        <fullName evidence="9">WRKY transcription factor 4</fullName>
    </submittedName>
</protein>
<evidence type="ECO:0000256" key="7">
    <source>
        <dbReference type="SAM" id="MobiDB-lite"/>
    </source>
</evidence>
<dbReference type="InterPro" id="IPR044810">
    <property type="entry name" value="WRKY_plant"/>
</dbReference>
<feature type="compositionally biased region" description="Basic and acidic residues" evidence="7">
    <location>
        <begin position="337"/>
        <end position="348"/>
    </location>
</feature>
<evidence type="ECO:0000256" key="3">
    <source>
        <dbReference type="ARBA" id="ARBA00023015"/>
    </source>
</evidence>
<keyword evidence="4" id="KW-0238">DNA-binding</keyword>
<evidence type="ECO:0000256" key="5">
    <source>
        <dbReference type="ARBA" id="ARBA00023163"/>
    </source>
</evidence>
<organism evidence="9 10">
    <name type="scientific">Acorus gramineus</name>
    <name type="common">Dwarf sweet flag</name>
    <dbReference type="NCBI Taxonomy" id="55184"/>
    <lineage>
        <taxon>Eukaryota</taxon>
        <taxon>Viridiplantae</taxon>
        <taxon>Streptophyta</taxon>
        <taxon>Embryophyta</taxon>
        <taxon>Tracheophyta</taxon>
        <taxon>Spermatophyta</taxon>
        <taxon>Magnoliopsida</taxon>
        <taxon>Liliopsida</taxon>
        <taxon>Acoraceae</taxon>
        <taxon>Acorus</taxon>
    </lineage>
</organism>
<feature type="compositionally biased region" description="Acidic residues" evidence="7">
    <location>
        <begin position="319"/>
        <end position="336"/>
    </location>
</feature>
<dbReference type="GO" id="GO:0003700">
    <property type="term" value="F:DNA-binding transcription factor activity"/>
    <property type="evidence" value="ECO:0007669"/>
    <property type="project" value="InterPro"/>
</dbReference>
<comment type="caution">
    <text evidence="9">The sequence shown here is derived from an EMBL/GenBank/DDBJ whole genome shotgun (WGS) entry which is preliminary data.</text>
</comment>
<accession>A0AAV9B173</accession>
<dbReference type="InterPro" id="IPR036576">
    <property type="entry name" value="WRKY_dom_sf"/>
</dbReference>
<feature type="region of interest" description="Disordered" evidence="7">
    <location>
        <begin position="258"/>
        <end position="285"/>
    </location>
</feature>
<feature type="region of interest" description="Disordered" evidence="7">
    <location>
        <begin position="1"/>
        <end position="36"/>
    </location>
</feature>
<dbReference type="GO" id="GO:0005634">
    <property type="term" value="C:nucleus"/>
    <property type="evidence" value="ECO:0007669"/>
    <property type="project" value="UniProtKB-SubCell"/>
</dbReference>